<proteinExistence type="predicted"/>
<organism evidence="6 7">
    <name type="scientific">Streptomyces yunnanensis</name>
    <dbReference type="NCBI Taxonomy" id="156453"/>
    <lineage>
        <taxon>Bacteria</taxon>
        <taxon>Bacillati</taxon>
        <taxon>Actinomycetota</taxon>
        <taxon>Actinomycetes</taxon>
        <taxon>Kitasatosporales</taxon>
        <taxon>Streptomycetaceae</taxon>
        <taxon>Streptomyces</taxon>
    </lineage>
</organism>
<dbReference type="SMART" id="SM00342">
    <property type="entry name" value="HTH_ARAC"/>
    <property type="match status" value="1"/>
</dbReference>
<feature type="region of interest" description="Disordered" evidence="4">
    <location>
        <begin position="287"/>
        <end position="312"/>
    </location>
</feature>
<evidence type="ECO:0000256" key="1">
    <source>
        <dbReference type="ARBA" id="ARBA00023015"/>
    </source>
</evidence>
<keyword evidence="7" id="KW-1185">Reference proteome</keyword>
<dbReference type="Proteomes" id="UP001218629">
    <property type="component" value="Chromosome"/>
</dbReference>
<evidence type="ECO:0000256" key="2">
    <source>
        <dbReference type="ARBA" id="ARBA00023125"/>
    </source>
</evidence>
<dbReference type="InterPro" id="IPR032783">
    <property type="entry name" value="AraC_lig"/>
</dbReference>
<evidence type="ECO:0000256" key="3">
    <source>
        <dbReference type="ARBA" id="ARBA00023163"/>
    </source>
</evidence>
<dbReference type="Gene3D" id="1.10.10.60">
    <property type="entry name" value="Homeodomain-like"/>
    <property type="match status" value="2"/>
</dbReference>
<evidence type="ECO:0000313" key="6">
    <source>
        <dbReference type="EMBL" id="WEB44789.1"/>
    </source>
</evidence>
<sequence length="312" mass="33915">MDVLQEHLARARAGGAVFARTVAEPPWGLRLAGSIQLAVHTVVRGRGWLWLGDPARAVELVPGEVTLVRGGPDHHIGHEPGADCLEPEEFRSRHAHDEESESPRATVFLCGAYRFSGDIGSGLVEALPQVLTLSAAVGDPLRDVIALLSHELANPEPGQSTVLDRLLDVLLVLALRSDFRRSPTAPRWYRASADPRLSAALQAMHEDAGRAWSVTELAALSGLSRAAFARAFRDVLGQTPMQYLTDWRMALARDHLRTGELGLASIARSVGYGSPYAFAAAFRRHHGEPPGAWRQRESQHEQAPVTNSSPTH</sequence>
<accession>A0ABY8AKT5</accession>
<dbReference type="Pfam" id="PF12852">
    <property type="entry name" value="Cupin_6"/>
    <property type="match status" value="1"/>
</dbReference>
<reference evidence="6 7" key="1">
    <citation type="submission" date="2022-03" db="EMBL/GenBank/DDBJ databases">
        <title>Streptomyces yunnanensis P86,complete genome.</title>
        <authorList>
            <person name="Chen S."/>
            <person name="Zhang Q."/>
        </authorList>
    </citation>
    <scope>NUCLEOTIDE SEQUENCE [LARGE SCALE GENOMIC DNA]</scope>
    <source>
        <strain evidence="6 7">P86</strain>
    </source>
</reference>
<name>A0ABY8AKT5_9ACTN</name>
<dbReference type="InterPro" id="IPR018060">
    <property type="entry name" value="HTH_AraC"/>
</dbReference>
<evidence type="ECO:0000256" key="4">
    <source>
        <dbReference type="SAM" id="MobiDB-lite"/>
    </source>
</evidence>
<gene>
    <name evidence="6" type="ORF">MOV08_39600</name>
</gene>
<keyword evidence="2" id="KW-0238">DNA-binding</keyword>
<dbReference type="InterPro" id="IPR050204">
    <property type="entry name" value="AraC_XylS_family_regulators"/>
</dbReference>
<evidence type="ECO:0000259" key="5">
    <source>
        <dbReference type="PROSITE" id="PS01124"/>
    </source>
</evidence>
<evidence type="ECO:0000313" key="7">
    <source>
        <dbReference type="Proteomes" id="UP001218629"/>
    </source>
</evidence>
<dbReference type="Pfam" id="PF12833">
    <property type="entry name" value="HTH_18"/>
    <property type="match status" value="1"/>
</dbReference>
<keyword evidence="3" id="KW-0804">Transcription</keyword>
<dbReference type="PROSITE" id="PS00041">
    <property type="entry name" value="HTH_ARAC_FAMILY_1"/>
    <property type="match status" value="1"/>
</dbReference>
<dbReference type="InterPro" id="IPR018062">
    <property type="entry name" value="HTH_AraC-typ_CS"/>
</dbReference>
<keyword evidence="1" id="KW-0805">Transcription regulation</keyword>
<dbReference type="EMBL" id="CP095749">
    <property type="protein sequence ID" value="WEB44789.1"/>
    <property type="molecule type" value="Genomic_DNA"/>
</dbReference>
<dbReference type="PROSITE" id="PS01124">
    <property type="entry name" value="HTH_ARAC_FAMILY_2"/>
    <property type="match status" value="1"/>
</dbReference>
<dbReference type="RefSeq" id="WP_275310968.1">
    <property type="nucleotide sequence ID" value="NZ_CP095749.1"/>
</dbReference>
<dbReference type="SUPFAM" id="SSF46689">
    <property type="entry name" value="Homeodomain-like"/>
    <property type="match status" value="2"/>
</dbReference>
<dbReference type="PANTHER" id="PTHR46796">
    <property type="entry name" value="HTH-TYPE TRANSCRIPTIONAL ACTIVATOR RHAS-RELATED"/>
    <property type="match status" value="1"/>
</dbReference>
<dbReference type="InterPro" id="IPR009057">
    <property type="entry name" value="Homeodomain-like_sf"/>
</dbReference>
<dbReference type="PANTHER" id="PTHR46796:SF13">
    <property type="entry name" value="HTH-TYPE TRANSCRIPTIONAL ACTIVATOR RHAS"/>
    <property type="match status" value="1"/>
</dbReference>
<protein>
    <submittedName>
        <fullName evidence="6">AraC family transcriptional regulator</fullName>
    </submittedName>
</protein>
<feature type="domain" description="HTH araC/xylS-type" evidence="5">
    <location>
        <begin position="198"/>
        <end position="296"/>
    </location>
</feature>